<dbReference type="AlphaFoldDB" id="A0A9P0D5N9"/>
<dbReference type="InterPro" id="IPR019183">
    <property type="entry name" value="NAA25_NatB_aux_su"/>
</dbReference>
<evidence type="ECO:0000256" key="2">
    <source>
        <dbReference type="ARBA" id="ARBA00022803"/>
    </source>
</evidence>
<protein>
    <recommendedName>
        <fullName evidence="3">N-terminal acetyltransferase B complex subunit MDM20 homolog</fullName>
    </recommendedName>
</protein>
<dbReference type="PANTHER" id="PTHR22767">
    <property type="entry name" value="N-TERMINAL ACETYLTRANSFERASE-RELATED"/>
    <property type="match status" value="1"/>
</dbReference>
<keyword evidence="2" id="KW-0802">TPR repeat</keyword>
<proteinExistence type="inferred from homology"/>
<dbReference type="InterPro" id="IPR011990">
    <property type="entry name" value="TPR-like_helical_dom_sf"/>
</dbReference>
<reference evidence="4" key="1">
    <citation type="submission" date="2022-01" db="EMBL/GenBank/DDBJ databases">
        <authorList>
            <person name="King R."/>
        </authorList>
    </citation>
    <scope>NUCLEOTIDE SEQUENCE</scope>
</reference>
<dbReference type="PANTHER" id="PTHR22767:SF3">
    <property type="entry name" value="N-ALPHA-ACETYLTRANSFERASE 25, NATB AUXILIARY SUBUNIT"/>
    <property type="match status" value="1"/>
</dbReference>
<evidence type="ECO:0000313" key="5">
    <source>
        <dbReference type="Proteomes" id="UP001153636"/>
    </source>
</evidence>
<dbReference type="GO" id="GO:0031416">
    <property type="term" value="C:NatB complex"/>
    <property type="evidence" value="ECO:0007669"/>
    <property type="project" value="TreeGrafter"/>
</dbReference>
<evidence type="ECO:0000313" key="4">
    <source>
        <dbReference type="EMBL" id="CAH1112434.1"/>
    </source>
</evidence>
<dbReference type="Pfam" id="PF09797">
    <property type="entry name" value="NatB_MDM20"/>
    <property type="match status" value="1"/>
</dbReference>
<dbReference type="Gene3D" id="1.25.40.1040">
    <property type="match status" value="1"/>
</dbReference>
<comment type="similarity">
    <text evidence="1">Belongs to the MDM20/NAA25 family.</text>
</comment>
<dbReference type="EMBL" id="OV651818">
    <property type="protein sequence ID" value="CAH1112434.1"/>
    <property type="molecule type" value="Genomic_DNA"/>
</dbReference>
<dbReference type="OrthoDB" id="1874341at2759"/>
<gene>
    <name evidence="4" type="ORF">PSYICH_LOCUS12861</name>
</gene>
<dbReference type="SUPFAM" id="SSF48452">
    <property type="entry name" value="TPR-like"/>
    <property type="match status" value="1"/>
</dbReference>
<keyword evidence="5" id="KW-1185">Reference proteome</keyword>
<evidence type="ECO:0000256" key="1">
    <source>
        <dbReference type="ARBA" id="ARBA00006298"/>
    </source>
</evidence>
<organism evidence="4 5">
    <name type="scientific">Psylliodes chrysocephalus</name>
    <dbReference type="NCBI Taxonomy" id="3402493"/>
    <lineage>
        <taxon>Eukaryota</taxon>
        <taxon>Metazoa</taxon>
        <taxon>Ecdysozoa</taxon>
        <taxon>Arthropoda</taxon>
        <taxon>Hexapoda</taxon>
        <taxon>Insecta</taxon>
        <taxon>Pterygota</taxon>
        <taxon>Neoptera</taxon>
        <taxon>Endopterygota</taxon>
        <taxon>Coleoptera</taxon>
        <taxon>Polyphaga</taxon>
        <taxon>Cucujiformia</taxon>
        <taxon>Chrysomeloidea</taxon>
        <taxon>Chrysomelidae</taxon>
        <taxon>Galerucinae</taxon>
        <taxon>Alticini</taxon>
        <taxon>Psylliodes</taxon>
    </lineage>
</organism>
<sequence>MSRAQPNSHVHQDNSVVERRLRPIYDWLDTGNNKKALQECDKVLKKTPNLQCAKALKALTLHRMGKESECIVILDVLTKEIPSDDATLQAMALCYREMQELEKICKLYEIVVKNNPNNEELHTHLFMSYVRISDFKAQQQTAMSLYKSKPKNPYYCWAIMSVILQATRGEGLNDPQKRQLLLSLAERMFTKLLNDNKVDAEQEVQLYIIILNLLNKHEDILNILNGPLGTKLQCANIPQSKLEYLIKLKKWNEVNIICKGILVYSVDRWDIWKEYINSMFELMPNSSTSVPVESSGDDIESPDDTPEKAHEFICGIVENGTENGYLLRGPYLARFELGSKMREKNMNFTDILGDLTELFIEYFRKFGHKQCCVTDLRLYLNLLDSEKKVELAARLIKDVGISSTSVPQTEHQMQRHICALQLSRLCGGHRNLSSEHLKALITALSLHYQHGYQTYGKNLLTTDLGPSDPYALMAAHVLYDLALTENSSNCVVVALMLLESLLKNSPNNFHAKLLAVKLYHVLGGGLSAHEMYNSMDVKHLQLDSLGYIHCARLPTTGLFTLCTNLFDTTLKFFSSNYKDSSDHLTFSYKFGSFMKIDEFMDFRERLNNSLHYTTVAVDRIMLNLVECMSLETLYSLAISPKDNDINWELLRDNHDLSVNISWDPERIDGSPEDWTITKSLFEQDLRFLKLRTSLLFSMASSIDIVKSLDGTRQEHIQTLRKSLDEWRSLYERTVDDNFVPIQQGLLPLPMPSRLHGALVVPYFSVFNSFFEFFLSLTSDDNDVIERCTKRIEDELTKLTDVLKENTLKKPNDFFDKRKSMEVAVNCVEVLSVSSVACALCSELIKPLQAKKGKRKHPEPKGKDHVQRISDKLKSELNSFCDILQDWVDASPEEELHKKFDNLNLTVSENVFEKILHSYTISNKEMQLILKTKIKLLT</sequence>
<accession>A0A9P0D5N9</accession>
<dbReference type="Proteomes" id="UP001153636">
    <property type="component" value="Chromosome 6"/>
</dbReference>
<evidence type="ECO:0000256" key="3">
    <source>
        <dbReference type="ARBA" id="ARBA00029872"/>
    </source>
</evidence>
<name>A0A9P0D5N9_9CUCU</name>